<feature type="domain" description="ATPase AAA-type core" evidence="1">
    <location>
        <begin position="23"/>
        <end position="92"/>
    </location>
</feature>
<sequence>MDCLLKQIIDAIDHVGSSYHQLVLVVGPFGAGKTTALKEIAEQRNYPYIDVSLELSRALLEFTQVQRCLHAQRLMEDIVSQAESSCVLLDNLSLLFEPSLRLDPLRLLKQLSRRRTLVAAWDGSIKEGRLLYAEPGHPEYRAYPLEGESVIFIETEGEQREGVES</sequence>
<gene>
    <name evidence="2" type="ORF">DXX99_09065</name>
</gene>
<evidence type="ECO:0000259" key="1">
    <source>
        <dbReference type="Pfam" id="PF00004"/>
    </source>
</evidence>
<dbReference type="RefSeq" id="WP_115793166.1">
    <property type="nucleotide sequence ID" value="NZ_QSLN01000017.1"/>
</dbReference>
<dbReference type="EMBL" id="QSLN01000017">
    <property type="protein sequence ID" value="RDV81701.1"/>
    <property type="molecule type" value="Genomic_DNA"/>
</dbReference>
<dbReference type="InterPro" id="IPR027417">
    <property type="entry name" value="P-loop_NTPase"/>
</dbReference>
<proteinExistence type="predicted"/>
<dbReference type="NCBIfam" id="NF033453">
    <property type="entry name" value="BREX_3_BrxF"/>
    <property type="match status" value="1"/>
</dbReference>
<dbReference type="AlphaFoldDB" id="A0A3D8P1L7"/>
<dbReference type="GO" id="GO:0005524">
    <property type="term" value="F:ATP binding"/>
    <property type="evidence" value="ECO:0007669"/>
    <property type="project" value="InterPro"/>
</dbReference>
<evidence type="ECO:0000313" key="2">
    <source>
        <dbReference type="EMBL" id="RDV81701.1"/>
    </source>
</evidence>
<dbReference type="Gene3D" id="3.40.50.300">
    <property type="entry name" value="P-loop containing nucleotide triphosphate hydrolases"/>
    <property type="match status" value="1"/>
</dbReference>
<dbReference type="SUPFAM" id="SSF52540">
    <property type="entry name" value="P-loop containing nucleoside triphosphate hydrolases"/>
    <property type="match status" value="1"/>
</dbReference>
<keyword evidence="3" id="KW-1185">Reference proteome</keyword>
<dbReference type="GO" id="GO:0016887">
    <property type="term" value="F:ATP hydrolysis activity"/>
    <property type="evidence" value="ECO:0007669"/>
    <property type="project" value="InterPro"/>
</dbReference>
<dbReference type="InterPro" id="IPR003959">
    <property type="entry name" value="ATPase_AAA_core"/>
</dbReference>
<dbReference type="OrthoDB" id="7503064at2"/>
<dbReference type="Pfam" id="PF00004">
    <property type="entry name" value="AAA"/>
    <property type="match status" value="1"/>
</dbReference>
<reference evidence="2 3" key="1">
    <citation type="submission" date="2018-08" db="EMBL/GenBank/DDBJ databases">
        <title>Form III RuBisCO-mediated autotrophy in Thermodesulfobium bacteria.</title>
        <authorList>
            <person name="Toshchakov S.V."/>
            <person name="Kublanov I.V."/>
            <person name="Frolov E."/>
            <person name="Bonch-Osmolovskaya E.A."/>
            <person name="Tourova T.P."/>
            <person name="Chernych N.A."/>
            <person name="Lebedinsky A.V."/>
        </authorList>
    </citation>
    <scope>NUCLEOTIDE SEQUENCE [LARGE SCALE GENOMIC DNA]</scope>
    <source>
        <strain evidence="2 3">SR</strain>
    </source>
</reference>
<dbReference type="Proteomes" id="UP000256329">
    <property type="component" value="Unassembled WGS sequence"/>
</dbReference>
<comment type="caution">
    <text evidence="2">The sequence shown here is derived from an EMBL/GenBank/DDBJ whole genome shotgun (WGS) entry which is preliminary data.</text>
</comment>
<name>A0A3D8P1L7_9THEO</name>
<accession>A0A3D8P1L7</accession>
<protein>
    <submittedName>
        <fullName evidence="2">BREX-3 system P-loop-containing protein BrxF</fullName>
    </submittedName>
</protein>
<evidence type="ECO:0000313" key="3">
    <source>
        <dbReference type="Proteomes" id="UP000256329"/>
    </source>
</evidence>
<organism evidence="2 3">
    <name type="scientific">Ammonifex thiophilus</name>
    <dbReference type="NCBI Taxonomy" id="444093"/>
    <lineage>
        <taxon>Bacteria</taxon>
        <taxon>Bacillati</taxon>
        <taxon>Bacillota</taxon>
        <taxon>Clostridia</taxon>
        <taxon>Thermoanaerobacterales</taxon>
        <taxon>Thermoanaerobacteraceae</taxon>
        <taxon>Ammonifex</taxon>
    </lineage>
</organism>
<dbReference type="InterPro" id="IPR048067">
    <property type="entry name" value="BREX_3_BrxF"/>
</dbReference>